<organism evidence="4 5">
    <name type="scientific">Cytobacillus eiseniae</name>
    <dbReference type="NCBI Taxonomy" id="762947"/>
    <lineage>
        <taxon>Bacteria</taxon>
        <taxon>Bacillati</taxon>
        <taxon>Bacillota</taxon>
        <taxon>Bacilli</taxon>
        <taxon>Bacillales</taxon>
        <taxon>Bacillaceae</taxon>
        <taxon>Cytobacillus</taxon>
    </lineage>
</organism>
<sequence>MLDFTREEEELEKTKTAYSQLTISDEQSNHAILEGIKRANGMKAKRKRLLPVKILLSASILMLVFISSVKISDTVAAYAMNIPGLEKVVELIRNDKGLLAAMENDHIQKVNLSDEHEGFKVTIDSVIHDESNLIVFFKYSSKDEKFGLKEIYLMDQDGKSLPFKINKGSYSDKGALSEVRFSLAEDNVLPDKLIISFEMGLNSGKVFEDKWNIPITLDKEKLASKQVYTLNQKIEVEDQKLTVKKVVSYPTHTAIHVEYDPKNSKKIFGIEGLRLEDGKGESWNSNKVDDTWISENERIIYLESHYFSAPKKLYLRFDSIRALEKDELWVEIDPKTNQILKAPKDELLKKVERGSNRLAIQLEANRDFMDHQIILYASDSAGNKIDHKGYVGATLDGHSIWYTVPFPTNENISGPIKLELLDYPAEIRQDIKIKIK</sequence>
<evidence type="ECO:0000256" key="1">
    <source>
        <dbReference type="SAM" id="Phobius"/>
    </source>
</evidence>
<feature type="transmembrane region" description="Helical" evidence="1">
    <location>
        <begin position="50"/>
        <end position="69"/>
    </location>
</feature>
<accession>A0ABS4RKX9</accession>
<keyword evidence="1" id="KW-1133">Transmembrane helix</keyword>
<dbReference type="RefSeq" id="WP_066397186.1">
    <property type="nucleotide sequence ID" value="NZ_JAGIKZ010000021.1"/>
</dbReference>
<feature type="domain" description="DUF5643" evidence="3">
    <location>
        <begin position="226"/>
        <end position="334"/>
    </location>
</feature>
<evidence type="ECO:0000259" key="3">
    <source>
        <dbReference type="Pfam" id="PF18705"/>
    </source>
</evidence>
<name>A0ABS4RKX9_9BACI</name>
<protein>
    <recommendedName>
        <fullName evidence="6">DUF4179 domain-containing protein</fullName>
    </recommendedName>
</protein>
<evidence type="ECO:0000313" key="5">
    <source>
        <dbReference type="Proteomes" id="UP001519293"/>
    </source>
</evidence>
<dbReference type="InterPro" id="IPR040680">
    <property type="entry name" value="DUF5643"/>
</dbReference>
<dbReference type="Pfam" id="PF18705">
    <property type="entry name" value="DUF5643"/>
    <property type="match status" value="1"/>
</dbReference>
<dbReference type="Proteomes" id="UP001519293">
    <property type="component" value="Unassembled WGS sequence"/>
</dbReference>
<dbReference type="Pfam" id="PF13786">
    <property type="entry name" value="DUF4179"/>
    <property type="match status" value="1"/>
</dbReference>
<keyword evidence="5" id="KW-1185">Reference proteome</keyword>
<reference evidence="4 5" key="1">
    <citation type="submission" date="2021-03" db="EMBL/GenBank/DDBJ databases">
        <title>Genomic Encyclopedia of Type Strains, Phase IV (KMG-IV): sequencing the most valuable type-strain genomes for metagenomic binning, comparative biology and taxonomic classification.</title>
        <authorList>
            <person name="Goeker M."/>
        </authorList>
    </citation>
    <scope>NUCLEOTIDE SEQUENCE [LARGE SCALE GENOMIC DNA]</scope>
    <source>
        <strain evidence="4 5">DSM 26675</strain>
    </source>
</reference>
<proteinExistence type="predicted"/>
<feature type="domain" description="DUF4179" evidence="2">
    <location>
        <begin position="49"/>
        <end position="140"/>
    </location>
</feature>
<evidence type="ECO:0000259" key="2">
    <source>
        <dbReference type="Pfam" id="PF13786"/>
    </source>
</evidence>
<evidence type="ECO:0008006" key="6">
    <source>
        <dbReference type="Google" id="ProtNLM"/>
    </source>
</evidence>
<comment type="caution">
    <text evidence="4">The sequence shown here is derived from an EMBL/GenBank/DDBJ whole genome shotgun (WGS) entry which is preliminary data.</text>
</comment>
<dbReference type="EMBL" id="JAGIKZ010000021">
    <property type="protein sequence ID" value="MBP2242462.1"/>
    <property type="molecule type" value="Genomic_DNA"/>
</dbReference>
<evidence type="ECO:0000313" key="4">
    <source>
        <dbReference type="EMBL" id="MBP2242462.1"/>
    </source>
</evidence>
<keyword evidence="1" id="KW-0472">Membrane</keyword>
<dbReference type="InterPro" id="IPR025436">
    <property type="entry name" value="DUF4179"/>
</dbReference>
<gene>
    <name evidence="4" type="ORF">J2Z40_003036</name>
</gene>
<dbReference type="Gene3D" id="2.60.40.1630">
    <property type="entry name" value="bacillus anthracis domain"/>
    <property type="match status" value="1"/>
</dbReference>
<keyword evidence="1" id="KW-0812">Transmembrane</keyword>